<accession>A0AAD7MRY6</accession>
<sequence length="209" mass="24170">MAFAMALVNFPRLFPLFYSCTAAHRNSDQGNSLENQYAPWWPIFSGLSIGNVLDRLPPHPFISEEDFWENWMKTAAPVTSVTSFRLKMMGDPRNMSLDFGRCKYALMMFCLVLKTDWTRKDLRLLECVENCYWYPELRVLAYYIAHYSTVSLQWVTTAEEEGETSMKWGQKSESNIKDAFRTNSVPETNCSRSATHSGTQIPNAIEWVM</sequence>
<dbReference type="AlphaFoldDB" id="A0AAD7MRY6"/>
<gene>
    <name evidence="1" type="ORF">DFH07DRAFT_781962</name>
</gene>
<protein>
    <submittedName>
        <fullName evidence="1">Uncharacterized protein</fullName>
    </submittedName>
</protein>
<name>A0AAD7MRY6_9AGAR</name>
<organism evidence="1 2">
    <name type="scientific">Mycena maculata</name>
    <dbReference type="NCBI Taxonomy" id="230809"/>
    <lineage>
        <taxon>Eukaryota</taxon>
        <taxon>Fungi</taxon>
        <taxon>Dikarya</taxon>
        <taxon>Basidiomycota</taxon>
        <taxon>Agaricomycotina</taxon>
        <taxon>Agaricomycetes</taxon>
        <taxon>Agaricomycetidae</taxon>
        <taxon>Agaricales</taxon>
        <taxon>Marasmiineae</taxon>
        <taxon>Mycenaceae</taxon>
        <taxon>Mycena</taxon>
    </lineage>
</organism>
<comment type="caution">
    <text evidence="1">The sequence shown here is derived from an EMBL/GenBank/DDBJ whole genome shotgun (WGS) entry which is preliminary data.</text>
</comment>
<dbReference type="EMBL" id="JARJLG010000198">
    <property type="protein sequence ID" value="KAJ7729404.1"/>
    <property type="molecule type" value="Genomic_DNA"/>
</dbReference>
<dbReference type="Proteomes" id="UP001215280">
    <property type="component" value="Unassembled WGS sequence"/>
</dbReference>
<keyword evidence="2" id="KW-1185">Reference proteome</keyword>
<evidence type="ECO:0000313" key="2">
    <source>
        <dbReference type="Proteomes" id="UP001215280"/>
    </source>
</evidence>
<proteinExistence type="predicted"/>
<evidence type="ECO:0000313" key="1">
    <source>
        <dbReference type="EMBL" id="KAJ7729404.1"/>
    </source>
</evidence>
<reference evidence="1" key="1">
    <citation type="submission" date="2023-03" db="EMBL/GenBank/DDBJ databases">
        <title>Massive genome expansion in bonnet fungi (Mycena s.s.) driven by repeated elements and novel gene families across ecological guilds.</title>
        <authorList>
            <consortium name="Lawrence Berkeley National Laboratory"/>
            <person name="Harder C.B."/>
            <person name="Miyauchi S."/>
            <person name="Viragh M."/>
            <person name="Kuo A."/>
            <person name="Thoen E."/>
            <person name="Andreopoulos B."/>
            <person name="Lu D."/>
            <person name="Skrede I."/>
            <person name="Drula E."/>
            <person name="Henrissat B."/>
            <person name="Morin E."/>
            <person name="Kohler A."/>
            <person name="Barry K."/>
            <person name="LaButti K."/>
            <person name="Morin E."/>
            <person name="Salamov A."/>
            <person name="Lipzen A."/>
            <person name="Mereny Z."/>
            <person name="Hegedus B."/>
            <person name="Baldrian P."/>
            <person name="Stursova M."/>
            <person name="Weitz H."/>
            <person name="Taylor A."/>
            <person name="Grigoriev I.V."/>
            <person name="Nagy L.G."/>
            <person name="Martin F."/>
            <person name="Kauserud H."/>
        </authorList>
    </citation>
    <scope>NUCLEOTIDE SEQUENCE</scope>
    <source>
        <strain evidence="1">CBHHK188m</strain>
    </source>
</reference>